<gene>
    <name evidence="6" type="ORF">TVAG_186640</name>
</gene>
<dbReference type="Gene3D" id="1.10.3080.10">
    <property type="entry name" value="Clc chloride channel"/>
    <property type="match status" value="1"/>
</dbReference>
<dbReference type="GO" id="GO:0016020">
    <property type="term" value="C:membrane"/>
    <property type="evidence" value="ECO:0007669"/>
    <property type="project" value="UniProtKB-SubCell"/>
</dbReference>
<dbReference type="AlphaFoldDB" id="A2FQA4"/>
<dbReference type="InterPro" id="IPR001807">
    <property type="entry name" value="ClC"/>
</dbReference>
<feature type="domain" description="RCK C-terminal" evidence="5">
    <location>
        <begin position="94"/>
        <end position="175"/>
    </location>
</feature>
<dbReference type="SUPFAM" id="SSF116726">
    <property type="entry name" value="TrkA C-terminal domain-like"/>
    <property type="match status" value="1"/>
</dbReference>
<dbReference type="SUPFAM" id="SSF81340">
    <property type="entry name" value="Clc chloride channel"/>
    <property type="match status" value="1"/>
</dbReference>
<dbReference type="Pfam" id="PF00654">
    <property type="entry name" value="Voltage_CLC"/>
    <property type="match status" value="1"/>
</dbReference>
<keyword evidence="4" id="KW-0472">Membrane</keyword>
<name>A2FQA4_TRIV3</name>
<evidence type="ECO:0000256" key="3">
    <source>
        <dbReference type="ARBA" id="ARBA00022989"/>
    </source>
</evidence>
<dbReference type="InParanoid" id="A2FQA4"/>
<dbReference type="VEuPathDB" id="TrichDB:TVAGG3_0687370"/>
<dbReference type="PROSITE" id="PS51202">
    <property type="entry name" value="RCK_C"/>
    <property type="match status" value="1"/>
</dbReference>
<dbReference type="GO" id="GO:0008324">
    <property type="term" value="F:monoatomic cation transmembrane transporter activity"/>
    <property type="evidence" value="ECO:0007669"/>
    <property type="project" value="InterPro"/>
</dbReference>
<dbReference type="EMBL" id="DS113941">
    <property type="protein sequence ID" value="EAX92894.1"/>
    <property type="molecule type" value="Genomic_DNA"/>
</dbReference>
<dbReference type="Pfam" id="PF02080">
    <property type="entry name" value="TrkA_C"/>
    <property type="match status" value="1"/>
</dbReference>
<keyword evidence="3" id="KW-1133">Transmembrane helix</keyword>
<organism evidence="6 7">
    <name type="scientific">Trichomonas vaginalis (strain ATCC PRA-98 / G3)</name>
    <dbReference type="NCBI Taxonomy" id="412133"/>
    <lineage>
        <taxon>Eukaryota</taxon>
        <taxon>Metamonada</taxon>
        <taxon>Parabasalia</taxon>
        <taxon>Trichomonadida</taxon>
        <taxon>Trichomonadidae</taxon>
        <taxon>Trichomonas</taxon>
    </lineage>
</organism>
<dbReference type="InterPro" id="IPR006037">
    <property type="entry name" value="RCK_C"/>
</dbReference>
<sequence length="177" mass="19844">MLSVGALWGSLTAKLLIKIGIESKNFSYMSLITMSSFFTAVVRAPLTAVILPVEFTEQFTGWLGPITAVAGAYIVAEFFRVEPLYEKLMEVLVEKRDEEEVNKFDEFSFIVTVESTIAGQCVRDLILPEGTTITHIIRDKTLFFPSDTTEILEGDEVFFMCEADKMADVEDMIGKVF</sequence>
<keyword evidence="7" id="KW-1185">Reference proteome</keyword>
<dbReference type="InterPro" id="IPR014743">
    <property type="entry name" value="Cl-channel_core"/>
</dbReference>
<evidence type="ECO:0000256" key="4">
    <source>
        <dbReference type="ARBA" id="ARBA00023136"/>
    </source>
</evidence>
<evidence type="ECO:0000256" key="1">
    <source>
        <dbReference type="ARBA" id="ARBA00004141"/>
    </source>
</evidence>
<comment type="subcellular location">
    <subcellularLocation>
        <location evidence="1">Membrane</location>
        <topology evidence="1">Multi-pass membrane protein</topology>
    </subcellularLocation>
</comment>
<proteinExistence type="predicted"/>
<dbReference type="InterPro" id="IPR036721">
    <property type="entry name" value="RCK_C_sf"/>
</dbReference>
<evidence type="ECO:0000259" key="5">
    <source>
        <dbReference type="PROSITE" id="PS51202"/>
    </source>
</evidence>
<accession>A2FQA4</accession>
<reference evidence="6" key="2">
    <citation type="journal article" date="2007" name="Science">
        <title>Draft genome sequence of the sexually transmitted pathogen Trichomonas vaginalis.</title>
        <authorList>
            <person name="Carlton J.M."/>
            <person name="Hirt R.P."/>
            <person name="Silva J.C."/>
            <person name="Delcher A.L."/>
            <person name="Schatz M."/>
            <person name="Zhao Q."/>
            <person name="Wortman J.R."/>
            <person name="Bidwell S.L."/>
            <person name="Alsmark U.C.M."/>
            <person name="Besteiro S."/>
            <person name="Sicheritz-Ponten T."/>
            <person name="Noel C.J."/>
            <person name="Dacks J.B."/>
            <person name="Foster P.G."/>
            <person name="Simillion C."/>
            <person name="Van de Peer Y."/>
            <person name="Miranda-Saavedra D."/>
            <person name="Barton G.J."/>
            <person name="Westrop G.D."/>
            <person name="Mueller S."/>
            <person name="Dessi D."/>
            <person name="Fiori P.L."/>
            <person name="Ren Q."/>
            <person name="Paulsen I."/>
            <person name="Zhang H."/>
            <person name="Bastida-Corcuera F.D."/>
            <person name="Simoes-Barbosa A."/>
            <person name="Brown M.T."/>
            <person name="Hayes R.D."/>
            <person name="Mukherjee M."/>
            <person name="Okumura C.Y."/>
            <person name="Schneider R."/>
            <person name="Smith A.J."/>
            <person name="Vanacova S."/>
            <person name="Villalvazo M."/>
            <person name="Haas B.J."/>
            <person name="Pertea M."/>
            <person name="Feldblyum T.V."/>
            <person name="Utterback T.R."/>
            <person name="Shu C.L."/>
            <person name="Osoegawa K."/>
            <person name="de Jong P.J."/>
            <person name="Hrdy I."/>
            <person name="Horvathova L."/>
            <person name="Zubacova Z."/>
            <person name="Dolezal P."/>
            <person name="Malik S.B."/>
            <person name="Logsdon J.M. Jr."/>
            <person name="Henze K."/>
            <person name="Gupta A."/>
            <person name="Wang C.C."/>
            <person name="Dunne R.L."/>
            <person name="Upcroft J.A."/>
            <person name="Upcroft P."/>
            <person name="White O."/>
            <person name="Salzberg S.L."/>
            <person name="Tang P."/>
            <person name="Chiu C.-H."/>
            <person name="Lee Y.-S."/>
            <person name="Embley T.M."/>
            <person name="Coombs G.H."/>
            <person name="Mottram J.C."/>
            <person name="Tachezy J."/>
            <person name="Fraser-Liggett C.M."/>
            <person name="Johnson P.J."/>
        </authorList>
    </citation>
    <scope>NUCLEOTIDE SEQUENCE [LARGE SCALE GENOMIC DNA]</scope>
    <source>
        <strain evidence="6">G3</strain>
    </source>
</reference>
<evidence type="ECO:0000256" key="2">
    <source>
        <dbReference type="ARBA" id="ARBA00022692"/>
    </source>
</evidence>
<keyword evidence="2" id="KW-0812">Transmembrane</keyword>
<dbReference type="GO" id="GO:0015108">
    <property type="term" value="F:chloride transmembrane transporter activity"/>
    <property type="evidence" value="ECO:0007669"/>
    <property type="project" value="InterPro"/>
</dbReference>
<dbReference type="Proteomes" id="UP000001542">
    <property type="component" value="Unassembled WGS sequence"/>
</dbReference>
<evidence type="ECO:0000313" key="6">
    <source>
        <dbReference type="EMBL" id="EAX92894.1"/>
    </source>
</evidence>
<dbReference type="SMR" id="A2FQA4"/>
<protein>
    <submittedName>
        <fullName evidence="6">TrkA-C domain containing protein</fullName>
    </submittedName>
</protein>
<dbReference type="Gene3D" id="3.30.70.1450">
    <property type="entry name" value="Regulator of K+ conductance, C-terminal domain"/>
    <property type="match status" value="1"/>
</dbReference>
<dbReference type="GO" id="GO:0006813">
    <property type="term" value="P:potassium ion transport"/>
    <property type="evidence" value="ECO:0007669"/>
    <property type="project" value="InterPro"/>
</dbReference>
<evidence type="ECO:0000313" key="7">
    <source>
        <dbReference type="Proteomes" id="UP000001542"/>
    </source>
</evidence>
<reference evidence="6" key="1">
    <citation type="submission" date="2006-10" db="EMBL/GenBank/DDBJ databases">
        <authorList>
            <person name="Amadeo P."/>
            <person name="Zhao Q."/>
            <person name="Wortman J."/>
            <person name="Fraser-Liggett C."/>
            <person name="Carlton J."/>
        </authorList>
    </citation>
    <scope>NUCLEOTIDE SEQUENCE</scope>
    <source>
        <strain evidence="6">G3</strain>
    </source>
</reference>
<dbReference type="VEuPathDB" id="TrichDB:TVAG_186640"/>